<sequence length="369" mass="42846">MLEKTDPNYKNWIVDLKQKIRQTQIKAAIKVNTALIELYWDLGKEIAGKKFENTYGSGFFNLLSNDLRAEFPEIKGFSESNLQYCKKFYLFYNQDVENLQEVVGDLKIEENPNRQQVVDDLENNHFSQNIFLIPWGHHVTLITKCKTPKEAHFYINKTIENGWSRAILLNMLSAKLIESQGKAVTNFSKTLPDDQSELVKETLKDPYFFDFLNLSELFKEKELENALVDNISKFLIELGKGFAFVGKQVEIVVSDKSFFIDLLFYHIKLKRYVVIELKAGSFEPEFTGKLNFYVTAIDKQMRDENDHATIGLLICKDKDEIIAEYSLSDLHKPLGISSYELQKILPDNFKSYLPSIEMVEEELKKLENK</sequence>
<evidence type="ECO:0000313" key="4">
    <source>
        <dbReference type="EMBL" id="VEI00049.1"/>
    </source>
</evidence>
<evidence type="ECO:0000259" key="1">
    <source>
        <dbReference type="Pfam" id="PF06250"/>
    </source>
</evidence>
<dbReference type="EMBL" id="JPEP01000002">
    <property type="protein sequence ID" value="KEY17816.1"/>
    <property type="molecule type" value="Genomic_DNA"/>
</dbReference>
<dbReference type="AlphaFoldDB" id="A0A3S4UYX2"/>
<dbReference type="InterPro" id="IPR041527">
    <property type="entry name" value="YhcG_N"/>
</dbReference>
<dbReference type="OrthoDB" id="9801263at2"/>
<organism evidence="4 6">
    <name type="scientific">Kaistella antarctica</name>
    <dbReference type="NCBI Taxonomy" id="266748"/>
    <lineage>
        <taxon>Bacteria</taxon>
        <taxon>Pseudomonadati</taxon>
        <taxon>Bacteroidota</taxon>
        <taxon>Flavobacteriia</taxon>
        <taxon>Flavobacteriales</taxon>
        <taxon>Weeksellaceae</taxon>
        <taxon>Chryseobacterium group</taxon>
        <taxon>Kaistella</taxon>
    </lineage>
</organism>
<gene>
    <name evidence="3" type="ORF">HY04_04560</name>
    <name evidence="4" type="ORF">NCTC13489_01921</name>
</gene>
<proteinExistence type="predicted"/>
<protein>
    <submittedName>
        <fullName evidence="4">Uncharacterized conserved protein</fullName>
    </submittedName>
</protein>
<dbReference type="Proteomes" id="UP000028349">
    <property type="component" value="Unassembled WGS sequence"/>
</dbReference>
<keyword evidence="5" id="KW-1185">Reference proteome</keyword>
<dbReference type="Pfam" id="PF17761">
    <property type="entry name" value="DUF1016_N"/>
    <property type="match status" value="1"/>
</dbReference>
<dbReference type="InterPro" id="IPR009362">
    <property type="entry name" value="YhcG_C"/>
</dbReference>
<reference evidence="4 6" key="2">
    <citation type="submission" date="2018-12" db="EMBL/GenBank/DDBJ databases">
        <authorList>
            <consortium name="Pathogen Informatics"/>
        </authorList>
    </citation>
    <scope>NUCLEOTIDE SEQUENCE [LARGE SCALE GENOMIC DNA]</scope>
    <source>
        <strain evidence="4 6">NCTC13489</strain>
    </source>
</reference>
<dbReference type="Pfam" id="PF06250">
    <property type="entry name" value="YhcG_C"/>
    <property type="match status" value="1"/>
</dbReference>
<evidence type="ECO:0000259" key="2">
    <source>
        <dbReference type="Pfam" id="PF17761"/>
    </source>
</evidence>
<dbReference type="PANTHER" id="PTHR30547:SF0">
    <property type="entry name" value="BLR8175 PROTEIN"/>
    <property type="match status" value="1"/>
</dbReference>
<evidence type="ECO:0000313" key="5">
    <source>
        <dbReference type="Proteomes" id="UP000028349"/>
    </source>
</evidence>
<evidence type="ECO:0000313" key="3">
    <source>
        <dbReference type="EMBL" id="KEY17816.1"/>
    </source>
</evidence>
<dbReference type="RefSeq" id="WP_034717679.1">
    <property type="nucleotide sequence ID" value="NZ_FOIX01000001.1"/>
</dbReference>
<reference evidence="3 5" key="1">
    <citation type="submission" date="2014-07" db="EMBL/GenBank/DDBJ databases">
        <authorList>
            <person name="Pisani N.G."/>
            <person name="Newman J.D."/>
        </authorList>
    </citation>
    <scope>NUCLEOTIDE SEQUENCE [LARGE SCALE GENOMIC DNA]</scope>
    <source>
        <strain evidence="3 5">LMG 24720</strain>
    </source>
</reference>
<dbReference type="Proteomes" id="UP000270036">
    <property type="component" value="Chromosome"/>
</dbReference>
<dbReference type="InterPro" id="IPR011856">
    <property type="entry name" value="tRNA_endonuc-like_dom_sf"/>
</dbReference>
<dbReference type="GO" id="GO:0003676">
    <property type="term" value="F:nucleic acid binding"/>
    <property type="evidence" value="ECO:0007669"/>
    <property type="project" value="InterPro"/>
</dbReference>
<dbReference type="Gene3D" id="3.40.1350.10">
    <property type="match status" value="1"/>
</dbReference>
<feature type="domain" description="YhcG PDDEXK nuclease" evidence="1">
    <location>
        <begin position="200"/>
        <end position="354"/>
    </location>
</feature>
<accession>A0A3S4UYX2</accession>
<dbReference type="PANTHER" id="PTHR30547">
    <property type="entry name" value="UNCHARACTERIZED PROTEIN YHCG-RELATED"/>
    <property type="match status" value="1"/>
</dbReference>
<dbReference type="InterPro" id="IPR053148">
    <property type="entry name" value="PD-DEXK-like_domain"/>
</dbReference>
<evidence type="ECO:0000313" key="6">
    <source>
        <dbReference type="Proteomes" id="UP000270036"/>
    </source>
</evidence>
<dbReference type="EMBL" id="LR134441">
    <property type="protein sequence ID" value="VEI00049.1"/>
    <property type="molecule type" value="Genomic_DNA"/>
</dbReference>
<feature type="domain" description="YhcG N-terminal" evidence="2">
    <location>
        <begin position="15"/>
        <end position="177"/>
    </location>
</feature>
<name>A0A3S4UYX2_9FLAO</name>
<dbReference type="STRING" id="266748.HY04_04560"/>
<dbReference type="KEGG" id="cant:NCTC13489_01921"/>